<dbReference type="AlphaFoldDB" id="A0A399F534"/>
<proteinExistence type="predicted"/>
<dbReference type="Proteomes" id="UP000266178">
    <property type="component" value="Unassembled WGS sequence"/>
</dbReference>
<evidence type="ECO:0000313" key="2">
    <source>
        <dbReference type="Proteomes" id="UP000266178"/>
    </source>
</evidence>
<dbReference type="RefSeq" id="WP_119358390.1">
    <property type="nucleotide sequence ID" value="NZ_BJXM01000029.1"/>
</dbReference>
<accession>A0A399F534</accession>
<protein>
    <submittedName>
        <fullName evidence="1">Uncharacterized protein</fullName>
    </submittedName>
</protein>
<sequence length="63" mass="6608">MLELLTGSAPAVQTLHEHFGGLKELARFGGEFGFAPLSGYPGITPNVVAKLEAWLEGIGRVVG</sequence>
<keyword evidence="2" id="KW-1185">Reference proteome</keyword>
<name>A0A399F534_9DEIN</name>
<comment type="caution">
    <text evidence="1">The sequence shown here is derived from an EMBL/GenBank/DDBJ whole genome shotgun (WGS) entry which is preliminary data.</text>
</comment>
<reference evidence="1 2" key="1">
    <citation type="submission" date="2018-08" db="EMBL/GenBank/DDBJ databases">
        <title>Meiothermus granaticius genome AF-68 sequencing project.</title>
        <authorList>
            <person name="Da Costa M.S."/>
            <person name="Albuquerque L."/>
            <person name="Raposo P."/>
            <person name="Froufe H.J.C."/>
            <person name="Barroso C.S."/>
            <person name="Egas C."/>
        </authorList>
    </citation>
    <scope>NUCLEOTIDE SEQUENCE [LARGE SCALE GENOMIC DNA]</scope>
    <source>
        <strain evidence="1 2">AF-68</strain>
    </source>
</reference>
<evidence type="ECO:0000313" key="1">
    <source>
        <dbReference type="EMBL" id="RIH91170.1"/>
    </source>
</evidence>
<organism evidence="1 2">
    <name type="scientific">Meiothermus granaticius NBRC 107808</name>
    <dbReference type="NCBI Taxonomy" id="1227551"/>
    <lineage>
        <taxon>Bacteria</taxon>
        <taxon>Thermotogati</taxon>
        <taxon>Deinococcota</taxon>
        <taxon>Deinococci</taxon>
        <taxon>Thermales</taxon>
        <taxon>Thermaceae</taxon>
        <taxon>Meiothermus</taxon>
    </lineage>
</organism>
<gene>
    <name evidence="1" type="ORF">Mgrana_02954</name>
</gene>
<dbReference type="EMBL" id="QWLB01000055">
    <property type="protein sequence ID" value="RIH91170.1"/>
    <property type="molecule type" value="Genomic_DNA"/>
</dbReference>